<organism evidence="1 2">
    <name type="scientific">Taxus chinensis</name>
    <name type="common">Chinese yew</name>
    <name type="synonym">Taxus wallichiana var. chinensis</name>
    <dbReference type="NCBI Taxonomy" id="29808"/>
    <lineage>
        <taxon>Eukaryota</taxon>
        <taxon>Viridiplantae</taxon>
        <taxon>Streptophyta</taxon>
        <taxon>Embryophyta</taxon>
        <taxon>Tracheophyta</taxon>
        <taxon>Spermatophyta</taxon>
        <taxon>Pinopsida</taxon>
        <taxon>Pinidae</taxon>
        <taxon>Conifers II</taxon>
        <taxon>Cupressales</taxon>
        <taxon>Taxaceae</taxon>
        <taxon>Taxus</taxon>
    </lineage>
</organism>
<reference evidence="1 2" key="1">
    <citation type="journal article" date="2021" name="Nat. Plants">
        <title>The Taxus genome provides insights into paclitaxel biosynthesis.</title>
        <authorList>
            <person name="Xiong X."/>
            <person name="Gou J."/>
            <person name="Liao Q."/>
            <person name="Li Y."/>
            <person name="Zhou Q."/>
            <person name="Bi G."/>
            <person name="Li C."/>
            <person name="Du R."/>
            <person name="Wang X."/>
            <person name="Sun T."/>
            <person name="Guo L."/>
            <person name="Liang H."/>
            <person name="Lu P."/>
            <person name="Wu Y."/>
            <person name="Zhang Z."/>
            <person name="Ro D.K."/>
            <person name="Shang Y."/>
            <person name="Huang S."/>
            <person name="Yan J."/>
        </authorList>
    </citation>
    <scope>NUCLEOTIDE SEQUENCE [LARGE SCALE GENOMIC DNA]</scope>
    <source>
        <strain evidence="1">Ta-2019</strain>
    </source>
</reference>
<sequence length="57" mass="6561">FVYTSLVDSDDMTAQLILLGKRAIIAKFVGSRLSVEGIRNWCDTQWGSNLRIRFLER</sequence>
<evidence type="ECO:0000313" key="2">
    <source>
        <dbReference type="Proteomes" id="UP000824469"/>
    </source>
</evidence>
<dbReference type="AlphaFoldDB" id="A0AA38LKV4"/>
<dbReference type="Proteomes" id="UP000824469">
    <property type="component" value="Unassembled WGS sequence"/>
</dbReference>
<name>A0AA38LKV4_TAXCH</name>
<keyword evidence="2" id="KW-1185">Reference proteome</keyword>
<gene>
    <name evidence="1" type="ORF">KI387_000731</name>
</gene>
<proteinExistence type="predicted"/>
<protein>
    <submittedName>
        <fullName evidence="1">Uncharacterized protein</fullName>
    </submittedName>
</protein>
<dbReference type="EMBL" id="JAHRHJ020000001">
    <property type="protein sequence ID" value="KAH9328623.1"/>
    <property type="molecule type" value="Genomic_DNA"/>
</dbReference>
<comment type="caution">
    <text evidence="1">The sequence shown here is derived from an EMBL/GenBank/DDBJ whole genome shotgun (WGS) entry which is preliminary data.</text>
</comment>
<feature type="non-terminal residue" evidence="1">
    <location>
        <position position="1"/>
    </location>
</feature>
<evidence type="ECO:0000313" key="1">
    <source>
        <dbReference type="EMBL" id="KAH9328623.1"/>
    </source>
</evidence>
<accession>A0AA38LKV4</accession>
<feature type="non-terminal residue" evidence="1">
    <location>
        <position position="57"/>
    </location>
</feature>